<feature type="transmembrane region" description="Helical" evidence="6">
    <location>
        <begin position="150"/>
        <end position="169"/>
    </location>
</feature>
<proteinExistence type="predicted"/>
<dbReference type="EMBL" id="MVIE01000005">
    <property type="protein sequence ID" value="ORB45321.1"/>
    <property type="molecule type" value="Genomic_DNA"/>
</dbReference>
<feature type="transmembrane region" description="Helical" evidence="6">
    <location>
        <begin position="189"/>
        <end position="215"/>
    </location>
</feature>
<reference evidence="7 8" key="1">
    <citation type="submission" date="2017-02" db="EMBL/GenBank/DDBJ databases">
        <title>The new phylogeny of genus Mycobacterium.</title>
        <authorList>
            <person name="Tortoli E."/>
            <person name="Trovato A."/>
            <person name="Cirillo D.M."/>
        </authorList>
    </citation>
    <scope>NUCLEOTIDE SEQUENCE [LARGE SCALE GENOMIC DNA]</scope>
    <source>
        <strain evidence="7 8">DSM 45000</strain>
    </source>
</reference>
<dbReference type="Pfam" id="PF03631">
    <property type="entry name" value="Virul_fac_BrkB"/>
    <property type="match status" value="1"/>
</dbReference>
<accession>A0A1X0IEQ4</accession>
<evidence type="ECO:0000256" key="6">
    <source>
        <dbReference type="SAM" id="Phobius"/>
    </source>
</evidence>
<dbReference type="NCBIfam" id="TIGR00766">
    <property type="entry name" value="inner membrane protein YhjD"/>
    <property type="match status" value="1"/>
</dbReference>
<feature type="transmembrane region" description="Helical" evidence="6">
    <location>
        <begin position="42"/>
        <end position="66"/>
    </location>
</feature>
<dbReference type="STRING" id="590652.BST39_05290"/>
<evidence type="ECO:0000256" key="1">
    <source>
        <dbReference type="ARBA" id="ARBA00004651"/>
    </source>
</evidence>
<evidence type="ECO:0000256" key="4">
    <source>
        <dbReference type="ARBA" id="ARBA00022989"/>
    </source>
</evidence>
<comment type="caution">
    <text evidence="7">The sequence shown here is derived from an EMBL/GenBank/DDBJ whole genome shotgun (WGS) entry which is preliminary data.</text>
</comment>
<dbReference type="PANTHER" id="PTHR30213">
    <property type="entry name" value="INNER MEMBRANE PROTEIN YHJD"/>
    <property type="match status" value="1"/>
</dbReference>
<dbReference type="AlphaFoldDB" id="A0A1X0IEQ4"/>
<evidence type="ECO:0000256" key="3">
    <source>
        <dbReference type="ARBA" id="ARBA00022692"/>
    </source>
</evidence>
<gene>
    <name evidence="7" type="ORF">BST39_05290</name>
</gene>
<keyword evidence="5 6" id="KW-0472">Membrane</keyword>
<dbReference type="Proteomes" id="UP000192513">
    <property type="component" value="Unassembled WGS sequence"/>
</dbReference>
<dbReference type="GO" id="GO:0005886">
    <property type="term" value="C:plasma membrane"/>
    <property type="evidence" value="ECO:0007669"/>
    <property type="project" value="UniProtKB-SubCell"/>
</dbReference>
<organism evidence="7 8">
    <name type="scientific">Mycobacterium paraseoulense</name>
    <dbReference type="NCBI Taxonomy" id="590652"/>
    <lineage>
        <taxon>Bacteria</taxon>
        <taxon>Bacillati</taxon>
        <taxon>Actinomycetota</taxon>
        <taxon>Actinomycetes</taxon>
        <taxon>Mycobacteriales</taxon>
        <taxon>Mycobacteriaceae</taxon>
        <taxon>Mycobacterium</taxon>
    </lineage>
</organism>
<evidence type="ECO:0000313" key="8">
    <source>
        <dbReference type="Proteomes" id="UP000192513"/>
    </source>
</evidence>
<sequence length="342" mass="37259">MNEPGKAGILDRLRDRHGWLDHVIRAYQRFDDRNGGFFAAGLTYYTIFALFPLLMVGFAAFGFVLVRRPELLKTIDAHIRAQVTGALGDQLRHLINSAIDARTSVGIIGLATALWAGLGWISHLRQALTEMWWDERIESPGFVHNKLSDLLALMGTFAVTMATVALTTLSHDAPLAAALKWLGVPKLSVLDWLFGLLAIVISTAVSWLLFAWMIARLPREKVSVADSARAALMAAIGFEAFKQVGSIYLRVVLRSPAGATFGPVLGLMVFAYVTAYLVLFCTAWAATASGRPRTRHVPPPAPAVIAPRVQLDEGISTRQTLTAAAMGALGALALSRFTRRLR</sequence>
<protein>
    <submittedName>
        <fullName evidence="7">Inner membrane protein YhjD</fullName>
    </submittedName>
</protein>
<dbReference type="PANTHER" id="PTHR30213:SF1">
    <property type="entry name" value="INNER MEMBRANE PROTEIN YHJD"/>
    <property type="match status" value="1"/>
</dbReference>
<keyword evidence="2" id="KW-1003">Cell membrane</keyword>
<dbReference type="InterPro" id="IPR005274">
    <property type="entry name" value="IM_pro_YhjD"/>
</dbReference>
<name>A0A1X0IEQ4_9MYCO</name>
<dbReference type="InterPro" id="IPR017039">
    <property type="entry name" value="Virul_fac_BrkB"/>
</dbReference>
<feature type="transmembrane region" description="Helical" evidence="6">
    <location>
        <begin position="227"/>
        <end position="249"/>
    </location>
</feature>
<evidence type="ECO:0000313" key="7">
    <source>
        <dbReference type="EMBL" id="ORB45321.1"/>
    </source>
</evidence>
<dbReference type="RefSeq" id="WP_083170061.1">
    <property type="nucleotide sequence ID" value="NZ_AP022619.1"/>
</dbReference>
<comment type="subcellular location">
    <subcellularLocation>
        <location evidence="1">Cell membrane</location>
        <topology evidence="1">Multi-pass membrane protein</topology>
    </subcellularLocation>
</comment>
<keyword evidence="4 6" id="KW-1133">Transmembrane helix</keyword>
<dbReference type="OrthoDB" id="4127374at2"/>
<keyword evidence="8" id="KW-1185">Reference proteome</keyword>
<keyword evidence="3 6" id="KW-0812">Transmembrane</keyword>
<evidence type="ECO:0000256" key="2">
    <source>
        <dbReference type="ARBA" id="ARBA00022475"/>
    </source>
</evidence>
<feature type="transmembrane region" description="Helical" evidence="6">
    <location>
        <begin position="261"/>
        <end position="286"/>
    </location>
</feature>
<evidence type="ECO:0000256" key="5">
    <source>
        <dbReference type="ARBA" id="ARBA00023136"/>
    </source>
</evidence>